<name>A0ABU0M4W3_9HYPH</name>
<accession>A0ABU0M4W3</accession>
<dbReference type="InterPro" id="IPR018247">
    <property type="entry name" value="EF_Hand_1_Ca_BS"/>
</dbReference>
<reference evidence="4 5" key="1">
    <citation type="submission" date="2023-07" db="EMBL/GenBank/DDBJ databases">
        <title>Genomic Encyclopedia of Type Strains, Phase IV (KMG-IV): sequencing the most valuable type-strain genomes for metagenomic binning, comparative biology and taxonomic classification.</title>
        <authorList>
            <person name="Goeker M."/>
        </authorList>
    </citation>
    <scope>NUCLEOTIDE SEQUENCE [LARGE SCALE GENOMIC DNA]</scope>
    <source>
        <strain evidence="4 5">B1-1</strain>
    </source>
</reference>
<evidence type="ECO:0000313" key="5">
    <source>
        <dbReference type="Proteomes" id="UP001223743"/>
    </source>
</evidence>
<dbReference type="SMART" id="SM00054">
    <property type="entry name" value="EFh"/>
    <property type="match status" value="3"/>
</dbReference>
<dbReference type="InterPro" id="IPR002048">
    <property type="entry name" value="EF_hand_dom"/>
</dbReference>
<evidence type="ECO:0000259" key="3">
    <source>
        <dbReference type="PROSITE" id="PS50222"/>
    </source>
</evidence>
<gene>
    <name evidence="4" type="ORF">QO015_001603</name>
</gene>
<dbReference type="PROSITE" id="PS50222">
    <property type="entry name" value="EF_HAND_2"/>
    <property type="match status" value="2"/>
</dbReference>
<dbReference type="EMBL" id="JAUSWJ010000001">
    <property type="protein sequence ID" value="MDQ0515990.1"/>
    <property type="molecule type" value="Genomic_DNA"/>
</dbReference>
<dbReference type="Pfam" id="PF13833">
    <property type="entry name" value="EF-hand_8"/>
    <property type="match status" value="1"/>
</dbReference>
<dbReference type="Pfam" id="PF13202">
    <property type="entry name" value="EF-hand_5"/>
    <property type="match status" value="2"/>
</dbReference>
<comment type="caution">
    <text evidence="4">The sequence shown here is derived from an EMBL/GenBank/DDBJ whole genome shotgun (WGS) entry which is preliminary data.</text>
</comment>
<dbReference type="RefSeq" id="WP_266280189.1">
    <property type="nucleotide sequence ID" value="NZ_JAPKNF010000001.1"/>
</dbReference>
<feature type="signal peptide" evidence="2">
    <location>
        <begin position="1"/>
        <end position="22"/>
    </location>
</feature>
<evidence type="ECO:0000256" key="1">
    <source>
        <dbReference type="SAM" id="MobiDB-lite"/>
    </source>
</evidence>
<dbReference type="SUPFAM" id="SSF47473">
    <property type="entry name" value="EF-hand"/>
    <property type="match status" value="1"/>
</dbReference>
<evidence type="ECO:0000313" key="4">
    <source>
        <dbReference type="EMBL" id="MDQ0515990.1"/>
    </source>
</evidence>
<dbReference type="InterPro" id="IPR011992">
    <property type="entry name" value="EF-hand-dom_pair"/>
</dbReference>
<keyword evidence="2" id="KW-0732">Signal</keyword>
<proteinExistence type="predicted"/>
<feature type="domain" description="EF-hand" evidence="3">
    <location>
        <begin position="55"/>
        <end position="90"/>
    </location>
</feature>
<dbReference type="Gene3D" id="1.10.238.10">
    <property type="entry name" value="EF-hand"/>
    <property type="match status" value="1"/>
</dbReference>
<dbReference type="Proteomes" id="UP001223743">
    <property type="component" value="Unassembled WGS sequence"/>
</dbReference>
<sequence length="187" mass="19905">MKTLLLATTLALAPVLALPAAAATDPAPAATASPRAQMMFWYLDRNGDGVIDAAEITAYRTARFASLDANGDGKLTRDEALAGMKGAGHGGKHRHGGKAMEARGEAGKGGEAGKAEREQRRAERREQRQERALERLGFTDGVTEITVVEFLKQPMPMIGRADADKNGSITKDEFFAAARKRGASVPN</sequence>
<feature type="compositionally biased region" description="Basic and acidic residues" evidence="1">
    <location>
        <begin position="98"/>
        <end position="132"/>
    </location>
</feature>
<feature type="chain" id="PRO_5046824484" evidence="2">
    <location>
        <begin position="23"/>
        <end position="187"/>
    </location>
</feature>
<feature type="domain" description="EF-hand" evidence="3">
    <location>
        <begin position="162"/>
        <end position="184"/>
    </location>
</feature>
<evidence type="ECO:0000256" key="2">
    <source>
        <dbReference type="SAM" id="SignalP"/>
    </source>
</evidence>
<keyword evidence="5" id="KW-1185">Reference proteome</keyword>
<organism evidence="4 5">
    <name type="scientific">Kaistia geumhonensis</name>
    <dbReference type="NCBI Taxonomy" id="410839"/>
    <lineage>
        <taxon>Bacteria</taxon>
        <taxon>Pseudomonadati</taxon>
        <taxon>Pseudomonadota</taxon>
        <taxon>Alphaproteobacteria</taxon>
        <taxon>Hyphomicrobiales</taxon>
        <taxon>Kaistiaceae</taxon>
        <taxon>Kaistia</taxon>
    </lineage>
</organism>
<feature type="region of interest" description="Disordered" evidence="1">
    <location>
        <begin position="85"/>
        <end position="132"/>
    </location>
</feature>
<protein>
    <submittedName>
        <fullName evidence="4">Ca2+-binding EF-hand superfamily protein</fullName>
    </submittedName>
</protein>
<dbReference type="PROSITE" id="PS00018">
    <property type="entry name" value="EF_HAND_1"/>
    <property type="match status" value="1"/>
</dbReference>